<proteinExistence type="predicted"/>
<protein>
    <submittedName>
        <fullName evidence="2">Uncharacterized protein</fullName>
    </submittedName>
</protein>
<dbReference type="AlphaFoldDB" id="A0AAV3YY00"/>
<reference evidence="2 3" key="1">
    <citation type="journal article" date="2021" name="Elife">
        <title>Chloroplast acquisition without the gene transfer in kleptoplastic sea slugs, Plakobranchus ocellatus.</title>
        <authorList>
            <person name="Maeda T."/>
            <person name="Takahashi S."/>
            <person name="Yoshida T."/>
            <person name="Shimamura S."/>
            <person name="Takaki Y."/>
            <person name="Nagai Y."/>
            <person name="Toyoda A."/>
            <person name="Suzuki Y."/>
            <person name="Arimoto A."/>
            <person name="Ishii H."/>
            <person name="Satoh N."/>
            <person name="Nishiyama T."/>
            <person name="Hasebe M."/>
            <person name="Maruyama T."/>
            <person name="Minagawa J."/>
            <person name="Obokata J."/>
            <person name="Shigenobu S."/>
        </authorList>
    </citation>
    <scope>NUCLEOTIDE SEQUENCE [LARGE SCALE GENOMIC DNA]</scope>
</reference>
<comment type="caution">
    <text evidence="2">The sequence shown here is derived from an EMBL/GenBank/DDBJ whole genome shotgun (WGS) entry which is preliminary data.</text>
</comment>
<evidence type="ECO:0000313" key="3">
    <source>
        <dbReference type="Proteomes" id="UP000735302"/>
    </source>
</evidence>
<dbReference type="Proteomes" id="UP000735302">
    <property type="component" value="Unassembled WGS sequence"/>
</dbReference>
<evidence type="ECO:0000256" key="1">
    <source>
        <dbReference type="SAM" id="MobiDB-lite"/>
    </source>
</evidence>
<gene>
    <name evidence="2" type="ORF">PoB_001349400</name>
</gene>
<keyword evidence="3" id="KW-1185">Reference proteome</keyword>
<name>A0AAV3YY00_9GAST</name>
<organism evidence="2 3">
    <name type="scientific">Plakobranchus ocellatus</name>
    <dbReference type="NCBI Taxonomy" id="259542"/>
    <lineage>
        <taxon>Eukaryota</taxon>
        <taxon>Metazoa</taxon>
        <taxon>Spiralia</taxon>
        <taxon>Lophotrochozoa</taxon>
        <taxon>Mollusca</taxon>
        <taxon>Gastropoda</taxon>
        <taxon>Heterobranchia</taxon>
        <taxon>Euthyneura</taxon>
        <taxon>Panpulmonata</taxon>
        <taxon>Sacoglossa</taxon>
        <taxon>Placobranchoidea</taxon>
        <taxon>Plakobranchidae</taxon>
        <taxon>Plakobranchus</taxon>
    </lineage>
</organism>
<evidence type="ECO:0000313" key="2">
    <source>
        <dbReference type="EMBL" id="GFN86988.1"/>
    </source>
</evidence>
<feature type="region of interest" description="Disordered" evidence="1">
    <location>
        <begin position="32"/>
        <end position="54"/>
    </location>
</feature>
<accession>A0AAV3YY00</accession>
<dbReference type="EMBL" id="BLXT01001645">
    <property type="protein sequence ID" value="GFN86988.1"/>
    <property type="molecule type" value="Genomic_DNA"/>
</dbReference>
<sequence>MRTFETFAPVAVQYSVRIHTEGKGFYSFAGSPAGGSHRSLATRRPHRPSPDVVTTLLPQDGKAILKVKHGRAADHQLGGDIWVASHQLPPCLVVRRLMTRLHLCRS</sequence>